<name>A0A024S1Q0_HYPJR</name>
<gene>
    <name evidence="2" type="ORF">M419DRAFT_124884</name>
</gene>
<feature type="region of interest" description="Disordered" evidence="1">
    <location>
        <begin position="66"/>
        <end position="87"/>
    </location>
</feature>
<proteinExistence type="predicted"/>
<dbReference type="Proteomes" id="UP000024376">
    <property type="component" value="Unassembled WGS sequence"/>
</dbReference>
<evidence type="ECO:0000256" key="1">
    <source>
        <dbReference type="SAM" id="MobiDB-lite"/>
    </source>
</evidence>
<evidence type="ECO:0000313" key="3">
    <source>
        <dbReference type="Proteomes" id="UP000024376"/>
    </source>
</evidence>
<organism evidence="2 3">
    <name type="scientific">Hypocrea jecorina (strain ATCC 56765 / BCRC 32924 / NRRL 11460 / Rut C-30)</name>
    <name type="common">Trichoderma reesei</name>
    <dbReference type="NCBI Taxonomy" id="1344414"/>
    <lineage>
        <taxon>Eukaryota</taxon>
        <taxon>Fungi</taxon>
        <taxon>Dikarya</taxon>
        <taxon>Ascomycota</taxon>
        <taxon>Pezizomycotina</taxon>
        <taxon>Sordariomycetes</taxon>
        <taxon>Hypocreomycetidae</taxon>
        <taxon>Hypocreales</taxon>
        <taxon>Hypocreaceae</taxon>
        <taxon>Trichoderma</taxon>
    </lineage>
</organism>
<dbReference type="KEGG" id="trr:M419DRAFT_124884"/>
<protein>
    <submittedName>
        <fullName evidence="2">Uncharacterized protein</fullName>
    </submittedName>
</protein>
<sequence length="87" mass="9369">MMPLCCTRMETVASPIDSISCGFGPSSTGREEERRGDTHGATSEAVALVSRGDYRAFKCLHRRKSASAYMQSQSVPPSPLDTEGSLD</sequence>
<feature type="compositionally biased region" description="Basic and acidic residues" evidence="1">
    <location>
        <begin position="29"/>
        <end position="38"/>
    </location>
</feature>
<dbReference type="HOGENOM" id="CLU_2484936_0_0_1"/>
<accession>A0A024S1Q0</accession>
<feature type="region of interest" description="Disordered" evidence="1">
    <location>
        <begin position="23"/>
        <end position="42"/>
    </location>
</feature>
<dbReference type="EMBL" id="KI911163">
    <property type="protein sequence ID" value="ETR98360.1"/>
    <property type="molecule type" value="Genomic_DNA"/>
</dbReference>
<dbReference type="AlphaFoldDB" id="A0A024S1Q0"/>
<reference evidence="3" key="1">
    <citation type="journal article" date="2013" name="Ind. Biotechnol.">
        <title>Comparative genomics analysis of Trichoderma reesei strains.</title>
        <authorList>
            <person name="Koike H."/>
            <person name="Aerts A."/>
            <person name="LaButti K."/>
            <person name="Grigoriev I.V."/>
            <person name="Baker S.E."/>
        </authorList>
    </citation>
    <scope>NUCLEOTIDE SEQUENCE [LARGE SCALE GENOMIC DNA]</scope>
    <source>
        <strain evidence="3">ATCC 56765 / BCRC 32924 / NRRL 11460 / Rut C-30</strain>
    </source>
</reference>
<evidence type="ECO:0000313" key="2">
    <source>
        <dbReference type="EMBL" id="ETR98360.1"/>
    </source>
</evidence>